<accession>A0ABT6MV48</accession>
<reference evidence="1" key="1">
    <citation type="journal article" date="2007" name="Int. J. Syst. Evol. Microbiol.">
        <title>Luteimonas composti sp. nov., a moderately thermophilic bacterium isolated from food waste.</title>
        <authorList>
            <person name="Young C.C."/>
            <person name="Kampfer P."/>
            <person name="Chen W.M."/>
            <person name="Yen W.S."/>
            <person name="Arun A.B."/>
            <person name="Lai W.A."/>
            <person name="Shen F.T."/>
            <person name="Rekha P.D."/>
            <person name="Lin K.Y."/>
            <person name="Chou J.H."/>
        </authorList>
    </citation>
    <scope>NUCLEOTIDE SEQUENCE</scope>
    <source>
        <strain evidence="1">CC-YY355</strain>
    </source>
</reference>
<keyword evidence="2" id="KW-1185">Reference proteome</keyword>
<evidence type="ECO:0000313" key="2">
    <source>
        <dbReference type="Proteomes" id="UP001160550"/>
    </source>
</evidence>
<name>A0ABT6MV48_9GAMM</name>
<protein>
    <submittedName>
        <fullName evidence="1">Uncharacterized protein</fullName>
    </submittedName>
</protein>
<dbReference type="RefSeq" id="WP_280943745.1">
    <property type="nucleotide sequence ID" value="NZ_JARYGX010000028.1"/>
</dbReference>
<gene>
    <name evidence="1" type="ORF">QF205_15755</name>
</gene>
<reference evidence="1" key="2">
    <citation type="submission" date="2023-04" db="EMBL/GenBank/DDBJ databases">
        <authorList>
            <person name="Sun J.-Q."/>
        </authorList>
    </citation>
    <scope>NUCLEOTIDE SEQUENCE</scope>
    <source>
        <strain evidence="1">CC-YY355</strain>
    </source>
</reference>
<dbReference type="EMBL" id="JARYGX010000028">
    <property type="protein sequence ID" value="MDH7454517.1"/>
    <property type="molecule type" value="Genomic_DNA"/>
</dbReference>
<dbReference type="Proteomes" id="UP001160550">
    <property type="component" value="Unassembled WGS sequence"/>
</dbReference>
<organism evidence="1 2">
    <name type="scientific">Luteimonas composti</name>
    <dbReference type="NCBI Taxonomy" id="398257"/>
    <lineage>
        <taxon>Bacteria</taxon>
        <taxon>Pseudomonadati</taxon>
        <taxon>Pseudomonadota</taxon>
        <taxon>Gammaproteobacteria</taxon>
        <taxon>Lysobacterales</taxon>
        <taxon>Lysobacteraceae</taxon>
        <taxon>Luteimonas</taxon>
    </lineage>
</organism>
<comment type="caution">
    <text evidence="1">The sequence shown here is derived from an EMBL/GenBank/DDBJ whole genome shotgun (WGS) entry which is preliminary data.</text>
</comment>
<sequence>MIRFRDFVPLDTTRTLALTRSREDAAAVLARANAWIAAEGIAVLNVETVLLPVSTAEKNETGFHDNIQLDIGGLEIGSQRLQVIRVWYRAKGTM</sequence>
<evidence type="ECO:0000313" key="1">
    <source>
        <dbReference type="EMBL" id="MDH7454517.1"/>
    </source>
</evidence>
<proteinExistence type="predicted"/>